<keyword evidence="2" id="KW-0812">Transmembrane</keyword>
<keyword evidence="2" id="KW-1133">Transmembrane helix</keyword>
<evidence type="ECO:0000256" key="1">
    <source>
        <dbReference type="SAM" id="MobiDB-lite"/>
    </source>
</evidence>
<evidence type="ECO:0000313" key="5">
    <source>
        <dbReference type="Proteomes" id="UP000647235"/>
    </source>
</evidence>
<feature type="transmembrane region" description="Helical" evidence="2">
    <location>
        <begin position="206"/>
        <end position="228"/>
    </location>
</feature>
<dbReference type="InterPro" id="IPR026870">
    <property type="entry name" value="Zinc_ribbon_dom"/>
</dbReference>
<evidence type="ECO:0000256" key="2">
    <source>
        <dbReference type="SAM" id="Phobius"/>
    </source>
</evidence>
<keyword evidence="2" id="KW-0472">Membrane</keyword>
<feature type="transmembrane region" description="Helical" evidence="2">
    <location>
        <begin position="114"/>
        <end position="141"/>
    </location>
</feature>
<dbReference type="Pfam" id="PF13240">
    <property type="entry name" value="Zn_Ribbon_1"/>
    <property type="match status" value="1"/>
</dbReference>
<comment type="caution">
    <text evidence="4">The sequence shown here is derived from an EMBL/GenBank/DDBJ whole genome shotgun (WGS) entry which is preliminary data.</text>
</comment>
<name>A0ABR7EXI4_9FIRM</name>
<dbReference type="RefSeq" id="WP_186856114.1">
    <property type="nucleotide sequence ID" value="NZ_JACOOY010000018.1"/>
</dbReference>
<evidence type="ECO:0000313" key="4">
    <source>
        <dbReference type="EMBL" id="MBC5666029.1"/>
    </source>
</evidence>
<dbReference type="Proteomes" id="UP000647235">
    <property type="component" value="Unassembled WGS sequence"/>
</dbReference>
<organism evidence="4 5">
    <name type="scientific">Dorea hominis</name>
    <dbReference type="NCBI Taxonomy" id="2763040"/>
    <lineage>
        <taxon>Bacteria</taxon>
        <taxon>Bacillati</taxon>
        <taxon>Bacillota</taxon>
        <taxon>Clostridia</taxon>
        <taxon>Lachnospirales</taxon>
        <taxon>Lachnospiraceae</taxon>
        <taxon>Dorea</taxon>
    </lineage>
</organism>
<sequence length="239" mass="26399">MFCKHCGKQLTDGAKFCPDCGTPVSAKAQHTQQHFEATTSHKQTPYNEAAHPTPHNHEHRTQQTAKTASHNRTHPTQTINHTKSSVAGAMNYTASDMTTDPAPKVRRNFTIGNIVTWIGCFLAFISMFMTFATVSILGFSQTVTLFDTNDGKLFLAVILAVAIINFFRIDIISLIGSCVGVFFLLMEYKDAADKLQQFSSMVHYGIGRMLLTVGIILMVLGAVASIFLRKKNVKLNVLQ</sequence>
<gene>
    <name evidence="4" type="ORF">H8S07_12350</name>
</gene>
<keyword evidence="5" id="KW-1185">Reference proteome</keyword>
<feature type="domain" description="Zinc-ribbon" evidence="3">
    <location>
        <begin position="2"/>
        <end position="24"/>
    </location>
</feature>
<evidence type="ECO:0000259" key="3">
    <source>
        <dbReference type="Pfam" id="PF13240"/>
    </source>
</evidence>
<dbReference type="EMBL" id="JACOOY010000018">
    <property type="protein sequence ID" value="MBC5666029.1"/>
    <property type="molecule type" value="Genomic_DNA"/>
</dbReference>
<feature type="transmembrane region" description="Helical" evidence="2">
    <location>
        <begin position="153"/>
        <end position="185"/>
    </location>
</feature>
<accession>A0ABR7EXI4</accession>
<proteinExistence type="predicted"/>
<feature type="compositionally biased region" description="Polar residues" evidence="1">
    <location>
        <begin position="62"/>
        <end position="80"/>
    </location>
</feature>
<protein>
    <submittedName>
        <fullName evidence="4">Zinc-ribbon domain-containing protein</fullName>
    </submittedName>
</protein>
<feature type="region of interest" description="Disordered" evidence="1">
    <location>
        <begin position="33"/>
        <end position="80"/>
    </location>
</feature>
<feature type="compositionally biased region" description="Polar residues" evidence="1">
    <location>
        <begin position="33"/>
        <end position="46"/>
    </location>
</feature>
<reference evidence="4 5" key="1">
    <citation type="submission" date="2020-08" db="EMBL/GenBank/DDBJ databases">
        <title>Genome public.</title>
        <authorList>
            <person name="Liu C."/>
            <person name="Sun Q."/>
        </authorList>
    </citation>
    <scope>NUCLEOTIDE SEQUENCE [LARGE SCALE GENOMIC DNA]</scope>
    <source>
        <strain evidence="4 5">NSJ-36</strain>
    </source>
</reference>